<evidence type="ECO:0000313" key="2">
    <source>
        <dbReference type="EMBL" id="QRG67983.1"/>
    </source>
</evidence>
<proteinExistence type="predicted"/>
<name>A0ABX7FP22_BRECH</name>
<evidence type="ECO:0000256" key="1">
    <source>
        <dbReference type="SAM" id="SignalP"/>
    </source>
</evidence>
<dbReference type="Proteomes" id="UP000596248">
    <property type="component" value="Chromosome"/>
</dbReference>
<gene>
    <name evidence="2" type="ORF">JNE38_01855</name>
</gene>
<evidence type="ECO:0000313" key="3">
    <source>
        <dbReference type="Proteomes" id="UP000596248"/>
    </source>
</evidence>
<feature type="signal peptide" evidence="1">
    <location>
        <begin position="1"/>
        <end position="23"/>
    </location>
</feature>
<keyword evidence="1" id="KW-0732">Signal</keyword>
<protein>
    <submittedName>
        <fullName evidence="2">Uncharacterized protein</fullName>
    </submittedName>
</protein>
<accession>A0ABX7FP22</accession>
<reference evidence="2 3" key="1">
    <citation type="submission" date="2021-01" db="EMBL/GenBank/DDBJ databases">
        <title>Identification of strong promoters based on the transcriptome of Brevibacillus choshinensis.</title>
        <authorList>
            <person name="Yao D."/>
            <person name="Zhang K."/>
            <person name="Wu J."/>
        </authorList>
    </citation>
    <scope>NUCLEOTIDE SEQUENCE [LARGE SCALE GENOMIC DNA]</scope>
    <source>
        <strain evidence="2 3">HPD31-SP3</strain>
    </source>
</reference>
<keyword evidence="3" id="KW-1185">Reference proteome</keyword>
<organism evidence="2 3">
    <name type="scientific">Brevibacillus choshinensis</name>
    <dbReference type="NCBI Taxonomy" id="54911"/>
    <lineage>
        <taxon>Bacteria</taxon>
        <taxon>Bacillati</taxon>
        <taxon>Bacillota</taxon>
        <taxon>Bacilli</taxon>
        <taxon>Bacillales</taxon>
        <taxon>Paenibacillaceae</taxon>
        <taxon>Brevibacillus</taxon>
    </lineage>
</organism>
<dbReference type="EMBL" id="CP069127">
    <property type="protein sequence ID" value="QRG67983.1"/>
    <property type="molecule type" value="Genomic_DNA"/>
</dbReference>
<feature type="chain" id="PRO_5047309757" evidence="1">
    <location>
        <begin position="24"/>
        <end position="351"/>
    </location>
</feature>
<sequence>MKKFLAWFMVWGLLLACALDAQAMEQASAAPKHNVQHMQIMTKSSEGIIIADTWQDIQQKHTRIDIVEYVLADEAVKAVNQHRSVVLYQKEKMFEVSRSQGKEEEFNRDILDPYNIRNNKNRLFEATVRWYNGARWERTGTTMFNGRQVNALKRLYKTGDGLTAVNVGYVDPNTGLPIKEEYYFGESSTPTITKMYVFEEIDDPEGVLFTSAASSLLEKDAADWLCVAFDAVMPLDDALNSKMKYIACDVGDLPGLDAAAKNQVFRYFEKYKTRTLEASLEELREKGMFNPDTKVLDGPLLRVYKVRISDQKAVLYTSKYASSEGAIGVAVTLEWLGGKWQATNSALVWVS</sequence>
<dbReference type="PROSITE" id="PS51257">
    <property type="entry name" value="PROKAR_LIPOPROTEIN"/>
    <property type="match status" value="1"/>
</dbReference>
<dbReference type="RefSeq" id="WP_203354995.1">
    <property type="nucleotide sequence ID" value="NZ_CP069127.1"/>
</dbReference>